<evidence type="ECO:0000313" key="2">
    <source>
        <dbReference type="Proteomes" id="UP001254257"/>
    </source>
</evidence>
<gene>
    <name evidence="1" type="ORF">RKE40_26510</name>
</gene>
<dbReference type="InterPro" id="IPR038396">
    <property type="entry name" value="SpoIIAA-like_sf"/>
</dbReference>
<reference evidence="1 2" key="1">
    <citation type="submission" date="2023-09" db="EMBL/GenBank/DDBJ databases">
        <title>Whole genome shotgun sequencing (WGS) of Bosea sp. ZW T0_25, isolated from stored onions (Allium cepa).</title>
        <authorList>
            <person name="Stoll D.A."/>
            <person name="Huch M."/>
        </authorList>
    </citation>
    <scope>NUCLEOTIDE SEQUENCE [LARGE SCALE GENOMIC DNA]</scope>
    <source>
        <strain evidence="1 2">ZW T0_25</strain>
    </source>
</reference>
<dbReference type="EMBL" id="JAWDID010000070">
    <property type="protein sequence ID" value="MDU0343455.1"/>
    <property type="molecule type" value="Genomic_DNA"/>
</dbReference>
<proteinExistence type="predicted"/>
<keyword evidence="2" id="KW-1185">Reference proteome</keyword>
<dbReference type="SUPFAM" id="SSF52091">
    <property type="entry name" value="SpoIIaa-like"/>
    <property type="match status" value="1"/>
</dbReference>
<accession>A0ABU3SGD9</accession>
<dbReference type="InterPro" id="IPR036513">
    <property type="entry name" value="STAS_dom_sf"/>
</dbReference>
<organism evidence="1 2">
    <name type="scientific">Bosea rubneri</name>
    <dbReference type="NCBI Taxonomy" id="3075434"/>
    <lineage>
        <taxon>Bacteria</taxon>
        <taxon>Pseudomonadati</taxon>
        <taxon>Pseudomonadota</taxon>
        <taxon>Alphaproteobacteria</taxon>
        <taxon>Hyphomicrobiales</taxon>
        <taxon>Boseaceae</taxon>
        <taxon>Bosea</taxon>
    </lineage>
</organism>
<evidence type="ECO:0000313" key="1">
    <source>
        <dbReference type="EMBL" id="MDU0343455.1"/>
    </source>
</evidence>
<dbReference type="Gene3D" id="3.40.50.10600">
    <property type="entry name" value="SpoIIaa-like domains"/>
    <property type="match status" value="1"/>
</dbReference>
<protein>
    <submittedName>
        <fullName evidence="1">STAS/SEC14 domain-containing protein</fullName>
    </submittedName>
</protein>
<sequence length="128" mass="14209">MLDILQAPDHVAAFRITGTLTEPDFDRLIAEIEAKLERHEKLGILADLTDFEDMTFRAGLKDARYGFGKILQWHRFPREAVVTDKGWIETLVAIASPLVPFVEVRSFKPGAFDAALAWASEIEGGPAA</sequence>
<name>A0ABU3SGD9_9HYPH</name>
<comment type="caution">
    <text evidence="1">The sequence shown here is derived from an EMBL/GenBank/DDBJ whole genome shotgun (WGS) entry which is preliminary data.</text>
</comment>
<dbReference type="RefSeq" id="WP_316021168.1">
    <property type="nucleotide sequence ID" value="NZ_JAWDID010000070.1"/>
</dbReference>
<dbReference type="Proteomes" id="UP001254257">
    <property type="component" value="Unassembled WGS sequence"/>
</dbReference>
<dbReference type="Pfam" id="PF11964">
    <property type="entry name" value="SpoIIAA-like"/>
    <property type="match status" value="1"/>
</dbReference>
<dbReference type="InterPro" id="IPR021866">
    <property type="entry name" value="SpoIIAA-like"/>
</dbReference>